<dbReference type="AlphaFoldDB" id="A0A6C0LMR0"/>
<evidence type="ECO:0000259" key="1">
    <source>
        <dbReference type="PROSITE" id="PS50164"/>
    </source>
</evidence>
<dbReference type="InterPro" id="IPR000305">
    <property type="entry name" value="GIY-YIG_endonuc"/>
</dbReference>
<organism evidence="2">
    <name type="scientific">viral metagenome</name>
    <dbReference type="NCBI Taxonomy" id="1070528"/>
    <lineage>
        <taxon>unclassified sequences</taxon>
        <taxon>metagenomes</taxon>
        <taxon>organismal metagenomes</taxon>
    </lineage>
</organism>
<dbReference type="InterPro" id="IPR035901">
    <property type="entry name" value="GIY-YIG_endonuc_sf"/>
</dbReference>
<accession>A0A6C0LMR0</accession>
<proteinExistence type="predicted"/>
<evidence type="ECO:0000313" key="2">
    <source>
        <dbReference type="EMBL" id="QHU32049.1"/>
    </source>
</evidence>
<reference evidence="2" key="1">
    <citation type="journal article" date="2020" name="Nature">
        <title>Giant virus diversity and host interactions through global metagenomics.</title>
        <authorList>
            <person name="Schulz F."/>
            <person name="Roux S."/>
            <person name="Paez-Espino D."/>
            <person name="Jungbluth S."/>
            <person name="Walsh D.A."/>
            <person name="Denef V.J."/>
            <person name="McMahon K.D."/>
            <person name="Konstantinidis K.T."/>
            <person name="Eloe-Fadrosh E.A."/>
            <person name="Kyrpides N.C."/>
            <person name="Woyke T."/>
        </authorList>
    </citation>
    <scope>NUCLEOTIDE SEQUENCE</scope>
    <source>
        <strain evidence="2">GVMAG-M-3300027963-41</strain>
    </source>
</reference>
<sequence length="157" mass="18070">MPVNIYILKLQDECWYVGKTASDVEKRVHAHMNGTGSAWTKLHRPINIHETFLDVSPFDEDKYTKEYMAKYGMDKVRGGTYVLPTLQKTQKELLQKEIWGAQDRCFTCGGNHFVYKCNNKPSTDNEEVTKKCMACLSAIFTPIYNFFAPKPAHQQLP</sequence>
<protein>
    <recommendedName>
        <fullName evidence="1">GIY-YIG domain-containing protein</fullName>
    </recommendedName>
</protein>
<feature type="domain" description="GIY-YIG" evidence="1">
    <location>
        <begin position="1"/>
        <end position="77"/>
    </location>
</feature>
<name>A0A6C0LMR0_9ZZZZ</name>
<dbReference type="EMBL" id="MN740535">
    <property type="protein sequence ID" value="QHU32049.1"/>
    <property type="molecule type" value="Genomic_DNA"/>
</dbReference>
<dbReference type="SUPFAM" id="SSF82771">
    <property type="entry name" value="GIY-YIG endonuclease"/>
    <property type="match status" value="1"/>
</dbReference>
<dbReference type="Gene3D" id="3.40.1440.10">
    <property type="entry name" value="GIY-YIG endonuclease"/>
    <property type="match status" value="1"/>
</dbReference>
<dbReference type="PROSITE" id="PS50164">
    <property type="entry name" value="GIY_YIG"/>
    <property type="match status" value="1"/>
</dbReference>